<dbReference type="eggNOG" id="ENOG5033FUW">
    <property type="taxonomic scope" value="Bacteria"/>
</dbReference>
<dbReference type="HOGENOM" id="CLU_104114_1_0_9"/>
<dbReference type="Proteomes" id="UP000007488">
    <property type="component" value="Chromosome"/>
</dbReference>
<gene>
    <name evidence="2" type="ordered locus">Sgly_1974</name>
</gene>
<sequence>MNILMHWQLARVICKSIEKELNIHINKISFLYGNIKPDLQPGSVPHYKHAAVEFVRGEIEKLSEHQETGRWSKQLSERMGVITHYLSDFFCYAHSEFFRDEIVEHYLYEFRLMSHFWKKKKRLKTQNVHHSELLTSPTKILDYIVERHERYLDLITEDSAPFEEDIVHAVGVNILVCVSILSLYFDQGIDWSEWDENSLFYRYLPSANQWS</sequence>
<dbReference type="RefSeq" id="WP_013625137.1">
    <property type="nucleotide sequence ID" value="NC_015172.1"/>
</dbReference>
<reference evidence="3" key="2">
    <citation type="submission" date="2011-02" db="EMBL/GenBank/DDBJ databases">
        <title>The complete genome of Syntrophobotulus glycolicus DSM 8271.</title>
        <authorList>
            <person name="Lucas S."/>
            <person name="Copeland A."/>
            <person name="Lapidus A."/>
            <person name="Bruce D."/>
            <person name="Goodwin L."/>
            <person name="Pitluck S."/>
            <person name="Kyrpides N."/>
            <person name="Mavromatis K."/>
            <person name="Pagani I."/>
            <person name="Ivanova N."/>
            <person name="Mikhailova N."/>
            <person name="Chertkov O."/>
            <person name="Held B."/>
            <person name="Detter J.C."/>
            <person name="Tapia R."/>
            <person name="Han C."/>
            <person name="Land M."/>
            <person name="Hauser L."/>
            <person name="Markowitz V."/>
            <person name="Cheng J.-F."/>
            <person name="Hugenholtz P."/>
            <person name="Woyke T."/>
            <person name="Wu D."/>
            <person name="Spring S."/>
            <person name="Schroeder M."/>
            <person name="Brambilla E."/>
            <person name="Klenk H.-P."/>
            <person name="Eisen J.A."/>
        </authorList>
    </citation>
    <scope>NUCLEOTIDE SEQUENCE [LARGE SCALE GENOMIC DNA]</scope>
    <source>
        <strain evidence="3">DSM 8271 / FlGlyR</strain>
    </source>
</reference>
<organism evidence="2 3">
    <name type="scientific">Syntrophobotulus glycolicus (strain DSM 8271 / FlGlyR)</name>
    <dbReference type="NCBI Taxonomy" id="645991"/>
    <lineage>
        <taxon>Bacteria</taxon>
        <taxon>Bacillati</taxon>
        <taxon>Bacillota</taxon>
        <taxon>Clostridia</taxon>
        <taxon>Eubacteriales</taxon>
        <taxon>Desulfitobacteriaceae</taxon>
        <taxon>Syntrophobotulus</taxon>
    </lineage>
</organism>
<proteinExistence type="predicted"/>
<dbReference type="InterPro" id="IPR029002">
    <property type="entry name" value="PLPC/GPLD1"/>
</dbReference>
<evidence type="ECO:0000259" key="1">
    <source>
        <dbReference type="Pfam" id="PF00882"/>
    </source>
</evidence>
<evidence type="ECO:0000313" key="2">
    <source>
        <dbReference type="EMBL" id="ADY56269.1"/>
    </source>
</evidence>
<dbReference type="Pfam" id="PF00882">
    <property type="entry name" value="Zn_dep_PLPC"/>
    <property type="match status" value="1"/>
</dbReference>
<dbReference type="EMBL" id="CP002547">
    <property type="protein sequence ID" value="ADY56269.1"/>
    <property type="molecule type" value="Genomic_DNA"/>
</dbReference>
<dbReference type="AlphaFoldDB" id="F0T1C8"/>
<keyword evidence="3" id="KW-1185">Reference proteome</keyword>
<name>F0T1C8_SYNGF</name>
<accession>F0T1C8</accession>
<dbReference type="KEGG" id="sgy:Sgly_1974"/>
<dbReference type="OrthoDB" id="2878022at2"/>
<feature type="domain" description="Phospholipase C/D" evidence="1">
    <location>
        <begin position="5"/>
        <end position="152"/>
    </location>
</feature>
<reference evidence="2 3" key="1">
    <citation type="journal article" date="2011" name="Stand. Genomic Sci.">
        <title>Complete genome sequence of Syntrophobotulus glycolicus type strain (FlGlyR).</title>
        <authorList>
            <person name="Han C."/>
            <person name="Mwirichia R."/>
            <person name="Chertkov O."/>
            <person name="Held B."/>
            <person name="Lapidus A."/>
            <person name="Nolan M."/>
            <person name="Lucas S."/>
            <person name="Hammon N."/>
            <person name="Deshpande S."/>
            <person name="Cheng J.F."/>
            <person name="Tapia R."/>
            <person name="Goodwin L."/>
            <person name="Pitluck S."/>
            <person name="Huntemann M."/>
            <person name="Liolios K."/>
            <person name="Ivanova N."/>
            <person name="Pagani I."/>
            <person name="Mavromatis K."/>
            <person name="Ovchinikova G."/>
            <person name="Pati A."/>
            <person name="Chen A."/>
            <person name="Palaniappan K."/>
            <person name="Land M."/>
            <person name="Hauser L."/>
            <person name="Brambilla E.M."/>
            <person name="Rohde M."/>
            <person name="Spring S."/>
            <person name="Sikorski J."/>
            <person name="Goker M."/>
            <person name="Woyke T."/>
            <person name="Bristow J."/>
            <person name="Eisen J.A."/>
            <person name="Markowitz V."/>
            <person name="Hugenholtz P."/>
            <person name="Kyrpides N.C."/>
            <person name="Klenk H.P."/>
            <person name="Detter J.C."/>
        </authorList>
    </citation>
    <scope>NUCLEOTIDE SEQUENCE [LARGE SCALE GENOMIC DNA]</scope>
    <source>
        <strain evidence="3">DSM 8271 / FlGlyR</strain>
    </source>
</reference>
<dbReference type="STRING" id="645991.Sgly_1974"/>
<evidence type="ECO:0000313" key="3">
    <source>
        <dbReference type="Proteomes" id="UP000007488"/>
    </source>
</evidence>
<protein>
    <recommendedName>
        <fullName evidence="1">Phospholipase C/D domain-containing protein</fullName>
    </recommendedName>
</protein>